<dbReference type="InterPro" id="IPR020084">
    <property type="entry name" value="NUDIX_hydrolase_CS"/>
</dbReference>
<dbReference type="InterPro" id="IPR020476">
    <property type="entry name" value="Nudix_hydrolase"/>
</dbReference>
<reference evidence="5 6" key="1">
    <citation type="journal article" date="2016" name="Int. J. Syst. Evol. Microbiol.">
        <title>Arsenicitalea aurantiaca gen. nov., sp. nov., a new member of the family Hyphomicrobiaceae, isolated from high-arsenic sediment.</title>
        <authorList>
            <person name="Mu Y."/>
            <person name="Zhou L."/>
            <person name="Zeng X.C."/>
            <person name="Liu L."/>
            <person name="Pan Y."/>
            <person name="Chen X."/>
            <person name="Wang J."/>
            <person name="Li S."/>
            <person name="Li W.J."/>
            <person name="Wang Y."/>
        </authorList>
    </citation>
    <scope>NUCLEOTIDE SEQUENCE [LARGE SCALE GENOMIC DNA]</scope>
    <source>
        <strain evidence="5 6">42-50</strain>
    </source>
</reference>
<dbReference type="PRINTS" id="PR00502">
    <property type="entry name" value="NUDIXFAMILY"/>
</dbReference>
<dbReference type="GO" id="GO:0016787">
    <property type="term" value="F:hydrolase activity"/>
    <property type="evidence" value="ECO:0007669"/>
    <property type="project" value="UniProtKB-KW"/>
</dbReference>
<dbReference type="PROSITE" id="PS00893">
    <property type="entry name" value="NUDIX_BOX"/>
    <property type="match status" value="1"/>
</dbReference>
<dbReference type="InterPro" id="IPR000086">
    <property type="entry name" value="NUDIX_hydrolase_dom"/>
</dbReference>
<feature type="domain" description="Nudix hydrolase" evidence="4">
    <location>
        <begin position="4"/>
        <end position="129"/>
    </location>
</feature>
<dbReference type="Pfam" id="PF00293">
    <property type="entry name" value="NUDIX"/>
    <property type="match status" value="1"/>
</dbReference>
<evidence type="ECO:0000313" key="5">
    <source>
        <dbReference type="EMBL" id="RUT31126.1"/>
    </source>
</evidence>
<dbReference type="AlphaFoldDB" id="A0A433XAM0"/>
<accession>A0A433XAM0</accession>
<proteinExistence type="inferred from homology"/>
<keyword evidence="6" id="KW-1185">Reference proteome</keyword>
<comment type="cofactor">
    <cofactor evidence="1">
        <name>Mg(2+)</name>
        <dbReference type="ChEBI" id="CHEBI:18420"/>
    </cofactor>
</comment>
<gene>
    <name evidence="5" type="ORF">EMQ25_09650</name>
</gene>
<dbReference type="InterPro" id="IPR015797">
    <property type="entry name" value="NUDIX_hydrolase-like_dom_sf"/>
</dbReference>
<dbReference type="Gene3D" id="3.90.79.10">
    <property type="entry name" value="Nucleoside Triphosphate Pyrophosphohydrolase"/>
    <property type="match status" value="1"/>
</dbReference>
<evidence type="ECO:0000256" key="2">
    <source>
        <dbReference type="ARBA" id="ARBA00022801"/>
    </source>
</evidence>
<organism evidence="5 6">
    <name type="scientific">Arsenicitalea aurantiaca</name>
    <dbReference type="NCBI Taxonomy" id="1783274"/>
    <lineage>
        <taxon>Bacteria</taxon>
        <taxon>Pseudomonadati</taxon>
        <taxon>Pseudomonadota</taxon>
        <taxon>Alphaproteobacteria</taxon>
        <taxon>Hyphomicrobiales</taxon>
        <taxon>Devosiaceae</taxon>
        <taxon>Arsenicitalea</taxon>
    </lineage>
</organism>
<keyword evidence="2 3" id="KW-0378">Hydrolase</keyword>
<dbReference type="PROSITE" id="PS51462">
    <property type="entry name" value="NUDIX"/>
    <property type="match status" value="1"/>
</dbReference>
<dbReference type="OrthoDB" id="9761969at2"/>
<evidence type="ECO:0000313" key="6">
    <source>
        <dbReference type="Proteomes" id="UP000281547"/>
    </source>
</evidence>
<dbReference type="PANTHER" id="PTHR43046">
    <property type="entry name" value="GDP-MANNOSE MANNOSYL HYDROLASE"/>
    <property type="match status" value="1"/>
</dbReference>
<protein>
    <submittedName>
        <fullName evidence="5">NUDIX domain-containing protein</fullName>
    </submittedName>
</protein>
<comment type="caution">
    <text evidence="5">The sequence shown here is derived from an EMBL/GenBank/DDBJ whole genome shotgun (WGS) entry which is preliminary data.</text>
</comment>
<name>A0A433XAM0_9HYPH</name>
<evidence type="ECO:0000256" key="3">
    <source>
        <dbReference type="RuleBase" id="RU003476"/>
    </source>
</evidence>
<dbReference type="SUPFAM" id="SSF55811">
    <property type="entry name" value="Nudix"/>
    <property type="match status" value="1"/>
</dbReference>
<dbReference type="Proteomes" id="UP000281547">
    <property type="component" value="Unassembled WGS sequence"/>
</dbReference>
<dbReference type="PANTHER" id="PTHR43046:SF14">
    <property type="entry name" value="MUTT_NUDIX FAMILY PROTEIN"/>
    <property type="match status" value="1"/>
</dbReference>
<evidence type="ECO:0000259" key="4">
    <source>
        <dbReference type="PROSITE" id="PS51462"/>
    </source>
</evidence>
<dbReference type="EMBL" id="RZNJ01000003">
    <property type="protein sequence ID" value="RUT31126.1"/>
    <property type="molecule type" value="Genomic_DNA"/>
</dbReference>
<dbReference type="RefSeq" id="WP_127188372.1">
    <property type="nucleotide sequence ID" value="NZ_RZNJ01000003.1"/>
</dbReference>
<evidence type="ECO:0000256" key="1">
    <source>
        <dbReference type="ARBA" id="ARBA00001946"/>
    </source>
</evidence>
<comment type="similarity">
    <text evidence="3">Belongs to the Nudix hydrolase family.</text>
</comment>
<sequence>MDLPPPNAASVALIDRGRVLLIERAFAPYKGLWTLPGGRCEPGESAEDCARREVEEETGLRAFALRQVMVQSLESRSGSWRLAVFATEGFEGEIVPSTEIAAWQWVRPEALGALRTTSRLDLVLERAFGLFDRR</sequence>